<name>A0ACB9Z516_9PEZI</name>
<evidence type="ECO:0000313" key="2">
    <source>
        <dbReference type="Proteomes" id="UP001497700"/>
    </source>
</evidence>
<comment type="caution">
    <text evidence="1">The sequence shown here is derived from an EMBL/GenBank/DDBJ whole genome shotgun (WGS) entry which is preliminary data.</text>
</comment>
<sequence>MKEIESTCKLTMSCFFFPQRPSQQHFPPSVGLLRSPPNPLDLSLALLFPASPSPLLSFSANDDLGQYSRHTHMPYQLTGCPPEAINDGFLLKRRQGTLPTYTSGGRALLKAAPIRRIGFPDPSPEGEEYREVQAFRSSILPTLPIHWSFRLPAIEEININVTGQQPVACQVSFLTSCLASMYLPGYLDYDVRYSYRSYF</sequence>
<reference evidence="1 2" key="1">
    <citation type="journal article" date="2022" name="New Phytol.">
        <title>Ecological generalism drives hyperdiversity of secondary metabolite gene clusters in xylarialean endophytes.</title>
        <authorList>
            <person name="Franco M.E.E."/>
            <person name="Wisecaver J.H."/>
            <person name="Arnold A.E."/>
            <person name="Ju Y.M."/>
            <person name="Slot J.C."/>
            <person name="Ahrendt S."/>
            <person name="Moore L.P."/>
            <person name="Eastman K.E."/>
            <person name="Scott K."/>
            <person name="Konkel Z."/>
            <person name="Mondo S.J."/>
            <person name="Kuo A."/>
            <person name="Hayes R.D."/>
            <person name="Haridas S."/>
            <person name="Andreopoulos B."/>
            <person name="Riley R."/>
            <person name="LaButti K."/>
            <person name="Pangilinan J."/>
            <person name="Lipzen A."/>
            <person name="Amirebrahimi M."/>
            <person name="Yan J."/>
            <person name="Adam C."/>
            <person name="Keymanesh K."/>
            <person name="Ng V."/>
            <person name="Louie K."/>
            <person name="Northen T."/>
            <person name="Drula E."/>
            <person name="Henrissat B."/>
            <person name="Hsieh H.M."/>
            <person name="Youens-Clark K."/>
            <person name="Lutzoni F."/>
            <person name="Miadlikowska J."/>
            <person name="Eastwood D.C."/>
            <person name="Hamelin R.C."/>
            <person name="Grigoriev I.V."/>
            <person name="U'Ren J.M."/>
        </authorList>
    </citation>
    <scope>NUCLEOTIDE SEQUENCE [LARGE SCALE GENOMIC DNA]</scope>
    <source>
        <strain evidence="1 2">CBS 119005</strain>
    </source>
</reference>
<dbReference type="EMBL" id="MU393461">
    <property type="protein sequence ID" value="KAI4866250.1"/>
    <property type="molecule type" value="Genomic_DNA"/>
</dbReference>
<evidence type="ECO:0000313" key="1">
    <source>
        <dbReference type="EMBL" id="KAI4866250.1"/>
    </source>
</evidence>
<gene>
    <name evidence="1" type="ORF">F4820DRAFT_263301</name>
</gene>
<keyword evidence="2" id="KW-1185">Reference proteome</keyword>
<accession>A0ACB9Z516</accession>
<protein>
    <submittedName>
        <fullName evidence="1">Uncharacterized protein</fullName>
    </submittedName>
</protein>
<proteinExistence type="predicted"/>
<dbReference type="Proteomes" id="UP001497700">
    <property type="component" value="Unassembled WGS sequence"/>
</dbReference>
<organism evidence="1 2">
    <name type="scientific">Hypoxylon rubiginosum</name>
    <dbReference type="NCBI Taxonomy" id="110542"/>
    <lineage>
        <taxon>Eukaryota</taxon>
        <taxon>Fungi</taxon>
        <taxon>Dikarya</taxon>
        <taxon>Ascomycota</taxon>
        <taxon>Pezizomycotina</taxon>
        <taxon>Sordariomycetes</taxon>
        <taxon>Xylariomycetidae</taxon>
        <taxon>Xylariales</taxon>
        <taxon>Hypoxylaceae</taxon>
        <taxon>Hypoxylon</taxon>
    </lineage>
</organism>